<evidence type="ECO:0000256" key="5">
    <source>
        <dbReference type="ARBA" id="ARBA00022843"/>
    </source>
</evidence>
<dbReference type="Proteomes" id="UP000472270">
    <property type="component" value="Unassembled WGS sequence"/>
</dbReference>
<evidence type="ECO:0000256" key="4">
    <source>
        <dbReference type="ARBA" id="ARBA00022499"/>
    </source>
</evidence>
<dbReference type="Pfam" id="PF26583">
    <property type="entry name" value="Spectrin_YLPM1"/>
    <property type="match status" value="1"/>
</dbReference>
<dbReference type="InterPro" id="IPR027417">
    <property type="entry name" value="P-loop_NTPase"/>
</dbReference>
<feature type="region of interest" description="Disordered" evidence="13">
    <location>
        <begin position="1"/>
        <end position="159"/>
    </location>
</feature>
<reference evidence="15" key="2">
    <citation type="submission" date="2025-09" db="UniProtKB">
        <authorList>
            <consortium name="Ensembl"/>
        </authorList>
    </citation>
    <scope>IDENTIFICATION</scope>
</reference>
<reference evidence="15" key="1">
    <citation type="submission" date="2025-08" db="UniProtKB">
        <authorList>
            <consortium name="Ensembl"/>
        </authorList>
    </citation>
    <scope>IDENTIFICATION</scope>
</reference>
<dbReference type="GO" id="GO:0016607">
    <property type="term" value="C:nuclear speck"/>
    <property type="evidence" value="ECO:0007669"/>
    <property type="project" value="UniProtKB-SubCell"/>
</dbReference>
<keyword evidence="6" id="KW-0805">Transcription regulation</keyword>
<keyword evidence="8" id="KW-0539">Nucleus</keyword>
<comment type="subunit">
    <text evidence="10">Interacts with PPP1CA and NCOA5. Forms a complex with ILF2, ILF3, KHDRBS1, RBMX, NCOA5 and PPP1CA.</text>
</comment>
<dbReference type="InterPro" id="IPR058903">
    <property type="entry name" value="Spectrin_YLPM1-like"/>
</dbReference>
<dbReference type="Gene3D" id="3.40.50.300">
    <property type="entry name" value="P-loop containing nucleotide triphosphate hydrolases"/>
    <property type="match status" value="1"/>
</dbReference>
<protein>
    <recommendedName>
        <fullName evidence="11">YLP motif-containing protein 1</fullName>
    </recommendedName>
    <alternativeName>
        <fullName evidence="12">Nuclear protein ZAP3</fullName>
    </alternativeName>
</protein>
<feature type="compositionally biased region" description="Low complexity" evidence="13">
    <location>
        <begin position="21"/>
        <end position="34"/>
    </location>
</feature>
<evidence type="ECO:0000313" key="16">
    <source>
        <dbReference type="Proteomes" id="UP000472270"/>
    </source>
</evidence>
<evidence type="ECO:0000313" key="15">
    <source>
        <dbReference type="Ensembl" id="ENSSRHP00000030100.1"/>
    </source>
</evidence>
<feature type="region of interest" description="Disordered" evidence="13">
    <location>
        <begin position="421"/>
        <end position="476"/>
    </location>
</feature>
<organism evidence="15 16">
    <name type="scientific">Sinocyclocheilus rhinocerous</name>
    <dbReference type="NCBI Taxonomy" id="307959"/>
    <lineage>
        <taxon>Eukaryota</taxon>
        <taxon>Metazoa</taxon>
        <taxon>Chordata</taxon>
        <taxon>Craniata</taxon>
        <taxon>Vertebrata</taxon>
        <taxon>Euteleostomi</taxon>
        <taxon>Actinopterygii</taxon>
        <taxon>Neopterygii</taxon>
        <taxon>Teleostei</taxon>
        <taxon>Ostariophysi</taxon>
        <taxon>Cypriniformes</taxon>
        <taxon>Cyprinidae</taxon>
        <taxon>Cyprininae</taxon>
        <taxon>Sinocyclocheilus</taxon>
    </lineage>
</organism>
<dbReference type="Ensembl" id="ENSSRHT00000030985.1">
    <property type="protein sequence ID" value="ENSSRHP00000030100.1"/>
    <property type="gene ID" value="ENSSRHG00000015337.1"/>
</dbReference>
<evidence type="ECO:0000256" key="2">
    <source>
        <dbReference type="ARBA" id="ARBA00022481"/>
    </source>
</evidence>
<feature type="region of interest" description="Disordered" evidence="13">
    <location>
        <begin position="355"/>
        <end position="401"/>
    </location>
</feature>
<feature type="compositionally biased region" description="Pro residues" evidence="13">
    <location>
        <begin position="112"/>
        <end position="129"/>
    </location>
</feature>
<feature type="compositionally biased region" description="Basic and acidic residues" evidence="13">
    <location>
        <begin position="428"/>
        <end position="438"/>
    </location>
</feature>
<feature type="compositionally biased region" description="Polar residues" evidence="13">
    <location>
        <begin position="390"/>
        <end position="400"/>
    </location>
</feature>
<feature type="compositionally biased region" description="Low complexity" evidence="13">
    <location>
        <begin position="130"/>
        <end position="141"/>
    </location>
</feature>
<keyword evidence="2" id="KW-0488">Methylation</keyword>
<dbReference type="FunFam" id="3.40.50.300:FF:000399">
    <property type="entry name" value="YLP motif containing 1"/>
    <property type="match status" value="1"/>
</dbReference>
<feature type="domain" description="YLPM1-like spectrin repeat" evidence="14">
    <location>
        <begin position="225"/>
        <end position="321"/>
    </location>
</feature>
<evidence type="ECO:0000256" key="13">
    <source>
        <dbReference type="SAM" id="MobiDB-lite"/>
    </source>
</evidence>
<feature type="region of interest" description="Disordered" evidence="13">
    <location>
        <begin position="660"/>
        <end position="685"/>
    </location>
</feature>
<evidence type="ECO:0000256" key="7">
    <source>
        <dbReference type="ARBA" id="ARBA00023163"/>
    </source>
</evidence>
<evidence type="ECO:0000256" key="10">
    <source>
        <dbReference type="ARBA" id="ARBA00065932"/>
    </source>
</evidence>
<comment type="function">
    <text evidence="9">Plays a role in the reduction of telomerase activity during differentiation of embryonic stem cells by binding to the core promoter of TERT and controlling its down-regulation.</text>
</comment>
<dbReference type="PANTHER" id="PTHR13413:SF0">
    <property type="entry name" value="YLP MOTIF-CONTAINING PROTEIN 1"/>
    <property type="match status" value="1"/>
</dbReference>
<evidence type="ECO:0000256" key="12">
    <source>
        <dbReference type="ARBA" id="ARBA00083294"/>
    </source>
</evidence>
<dbReference type="PANTHER" id="PTHR13413">
    <property type="entry name" value="YLP MOTIF CONTAINING PROTEIN NUCLEAR PROTEIN ZAP"/>
    <property type="match status" value="1"/>
</dbReference>
<gene>
    <name evidence="15" type="primary">LOC107729078</name>
</gene>
<keyword evidence="5" id="KW-0832">Ubl conjugation</keyword>
<feature type="compositionally biased region" description="Low complexity" evidence="13">
    <location>
        <begin position="54"/>
        <end position="82"/>
    </location>
</feature>
<dbReference type="SUPFAM" id="SSF52540">
    <property type="entry name" value="P-loop containing nucleoside triphosphate hydrolases"/>
    <property type="match status" value="1"/>
</dbReference>
<proteinExistence type="predicted"/>
<keyword evidence="16" id="KW-1185">Reference proteome</keyword>
<comment type="subcellular location">
    <subcellularLocation>
        <location evidence="1">Nucleus speckle</location>
    </subcellularLocation>
</comment>
<evidence type="ECO:0000256" key="6">
    <source>
        <dbReference type="ARBA" id="ARBA00023015"/>
    </source>
</evidence>
<dbReference type="Pfam" id="PF13671">
    <property type="entry name" value="AAA_33"/>
    <property type="match status" value="1"/>
</dbReference>
<keyword evidence="3" id="KW-0678">Repressor</keyword>
<feature type="compositionally biased region" description="Basic and acidic residues" evidence="13">
    <location>
        <begin position="454"/>
        <end position="468"/>
    </location>
</feature>
<name>A0A673HWK6_9TELE</name>
<keyword evidence="7" id="KW-0804">Transcription</keyword>
<sequence length="789" mass="87940">MHPSWGAYGGGHQPPPHFGPRPHQFRGAQPPAAVAGGGFGEYGAPSHPASSNFSSLQEQHLQQMQQLQQLHQKQLQSVLHHSGNASSGGGPPPYWQTGPNSFQDPSALRGPAGPPQPPPPPEVKPPAPEPSSSSSPAVKTPAPAPQVSEASASVADEKPDFSSMSLQSMLNYSRSCNSTSRLFNSQHIYRCSVFVLLNLLVVLNLCGELRKYFCIEQKHKKKHQNNNIILLWLFNSIHQTMPLEMQLQHYEMQQQRFAPLYQEWDRHFNLWLEQFQAYPHKDQLHDYEAQWRQWQEQMNSTSAHLQERVTSLRAMQHQYGTAPPYGGMMGPYGQHRLPGPDGNMHLANPGLPSMPPPVNMDAMPGPSPQVPPPSGPVIPQGPLPAEPFPSSGSNSVSEASKTAGLPGLGFCPPGPHGRFGDACISYSGDRRSYPDERPPPPTSLPPSAPVAPPRVEKKPETKNAEDILKPPGRSTRPDRIVVIMRGLPGSGKSHVAKLIRDKEVECGGAPPRVLGLDDYFMTEVEKVEKDPDSGKRVKTKVLEYEYEPEMEDTYRSSMLKTFKKTLDDGFFPFIILDAINDKVKYFDQFWSAAKTKGFEVYLAEITTDHQTCAKRNIHGRTLKDITKLASGWESAPPHMLRLDIRSLLQDAAIEDVEMEDFNPSEEESKAEVKQEDDDETDLGYLPKSKWEMDTSEAKLDKLDGLAGGGKRKRETDMSGMEDFLQLPDDYASRMSEPGKKRVRWADLEEKKDADRKRAIGFVVGQTDWEKITDESGQLAQRALNRTKYF</sequence>
<evidence type="ECO:0000256" key="3">
    <source>
        <dbReference type="ARBA" id="ARBA00022491"/>
    </source>
</evidence>
<keyword evidence="4" id="KW-1017">Isopeptide bond</keyword>
<evidence type="ECO:0000259" key="14">
    <source>
        <dbReference type="Pfam" id="PF26583"/>
    </source>
</evidence>
<evidence type="ECO:0000256" key="9">
    <source>
        <dbReference type="ARBA" id="ARBA00058677"/>
    </source>
</evidence>
<evidence type="ECO:0000256" key="8">
    <source>
        <dbReference type="ARBA" id="ARBA00023242"/>
    </source>
</evidence>
<evidence type="ECO:0000256" key="1">
    <source>
        <dbReference type="ARBA" id="ARBA00004324"/>
    </source>
</evidence>
<dbReference type="AlphaFoldDB" id="A0A673HWK6"/>
<feature type="compositionally biased region" description="Pro residues" evidence="13">
    <location>
        <begin position="439"/>
        <end position="452"/>
    </location>
</feature>
<dbReference type="InterPro" id="IPR026314">
    <property type="entry name" value="YLP_motif_con_p1"/>
</dbReference>
<feature type="compositionally biased region" description="Pro residues" evidence="13">
    <location>
        <begin position="365"/>
        <end position="387"/>
    </location>
</feature>
<dbReference type="GO" id="GO:0032204">
    <property type="term" value="P:regulation of telomere maintenance"/>
    <property type="evidence" value="ECO:0007669"/>
    <property type="project" value="TreeGrafter"/>
</dbReference>
<accession>A0A673HWK6</accession>
<evidence type="ECO:0000256" key="11">
    <source>
        <dbReference type="ARBA" id="ARBA00068971"/>
    </source>
</evidence>